<comment type="caution">
    <text evidence="2">The sequence shown here is derived from an EMBL/GenBank/DDBJ whole genome shotgun (WGS) entry which is preliminary data.</text>
</comment>
<dbReference type="PANTHER" id="PTHR13504">
    <property type="entry name" value="FIDO DOMAIN-CONTAINING PROTEIN DDB_G0283145"/>
    <property type="match status" value="1"/>
</dbReference>
<gene>
    <name evidence="2" type="ORF">J2Z34_003145</name>
</gene>
<feature type="domain" description="Fido" evidence="1">
    <location>
        <begin position="151"/>
        <end position="300"/>
    </location>
</feature>
<dbReference type="SUPFAM" id="SSF140931">
    <property type="entry name" value="Fic-like"/>
    <property type="match status" value="1"/>
</dbReference>
<accession>A0ABS4G8M0</accession>
<dbReference type="EMBL" id="JAGGKC010000034">
    <property type="protein sequence ID" value="MBP1920630.1"/>
    <property type="molecule type" value="Genomic_DNA"/>
</dbReference>
<dbReference type="PROSITE" id="PS51459">
    <property type="entry name" value="FIDO"/>
    <property type="match status" value="1"/>
</dbReference>
<evidence type="ECO:0000259" key="1">
    <source>
        <dbReference type="PROSITE" id="PS51459"/>
    </source>
</evidence>
<name>A0ABS4G8M0_9CLOT</name>
<dbReference type="InterPro" id="IPR040198">
    <property type="entry name" value="Fido_containing"/>
</dbReference>
<dbReference type="PANTHER" id="PTHR13504:SF40">
    <property type="entry name" value="FIDO DOMAIN-CONTAINING PROTEIN"/>
    <property type="match status" value="1"/>
</dbReference>
<protein>
    <submittedName>
        <fullName evidence="2">Fic family protein</fullName>
    </submittedName>
</protein>
<dbReference type="Gene3D" id="1.10.3290.10">
    <property type="entry name" value="Fido-like domain"/>
    <property type="match status" value="1"/>
</dbReference>
<dbReference type="Proteomes" id="UP001519271">
    <property type="component" value="Unassembled WGS sequence"/>
</dbReference>
<dbReference type="Pfam" id="PF02661">
    <property type="entry name" value="Fic"/>
    <property type="match status" value="1"/>
</dbReference>
<keyword evidence="3" id="KW-1185">Reference proteome</keyword>
<reference evidence="2 3" key="1">
    <citation type="submission" date="2021-03" db="EMBL/GenBank/DDBJ databases">
        <title>Genomic Encyclopedia of Type Strains, Phase IV (KMG-IV): sequencing the most valuable type-strain genomes for metagenomic binning, comparative biology and taxonomic classification.</title>
        <authorList>
            <person name="Goeker M."/>
        </authorList>
    </citation>
    <scope>NUCLEOTIDE SEQUENCE [LARGE SCALE GENOMIC DNA]</scope>
    <source>
        <strain evidence="2 3">DSM 6139</strain>
    </source>
</reference>
<evidence type="ECO:0000313" key="3">
    <source>
        <dbReference type="Proteomes" id="UP001519271"/>
    </source>
</evidence>
<dbReference type="InterPro" id="IPR003812">
    <property type="entry name" value="Fido"/>
</dbReference>
<proteinExistence type="predicted"/>
<dbReference type="InterPro" id="IPR036597">
    <property type="entry name" value="Fido-like_dom_sf"/>
</dbReference>
<organism evidence="2 3">
    <name type="scientific">Youngiibacter multivorans</name>
    <dbReference type="NCBI Taxonomy" id="937251"/>
    <lineage>
        <taxon>Bacteria</taxon>
        <taxon>Bacillati</taxon>
        <taxon>Bacillota</taxon>
        <taxon>Clostridia</taxon>
        <taxon>Eubacteriales</taxon>
        <taxon>Clostridiaceae</taxon>
        <taxon>Youngiibacter</taxon>
    </lineage>
</organism>
<evidence type="ECO:0000313" key="2">
    <source>
        <dbReference type="EMBL" id="MBP1920630.1"/>
    </source>
</evidence>
<sequence>MQKYKALRIINYDSPALMEQEYQRRINDYCTYKTGISINPLQRGLRLSKSYEIFVVNNNELDMLQEKIEENTSKINSILSKLPVAAQERYFLKVLLDEIMSTNEIEGVLSTKREIEDAISTVTLKSHEHARFKGIANSYHSLFYKPFSPIKNVSDIRKIYDEMLAEEISESNMPDGEMFRTKEVYIHNNSLEILHRGNPDEASIVKGLQEFIEILNSEDYPYLIKIMVAHYYFEYIHPFYDGNGRIGRYITCKYMAAKLDSLTAISFSHMVNSFKKKYYEAFTETSEPNNRGEGTMLVFQMLKIVHQGQLKLMEELNGSIELLEKVNSLMSRMDFDSALEKEVLHMLCQSWVFRSTTIDIEIQKMLNITRFKFGKAMDGLINKGYAEKTKSRPSIHRISREFEKEIVDSK</sequence>